<organism evidence="1 2">
    <name type="scientific">Streptosporangium longisporum</name>
    <dbReference type="NCBI Taxonomy" id="46187"/>
    <lineage>
        <taxon>Bacteria</taxon>
        <taxon>Bacillati</taxon>
        <taxon>Actinomycetota</taxon>
        <taxon>Actinomycetes</taxon>
        <taxon>Streptosporangiales</taxon>
        <taxon>Streptosporangiaceae</taxon>
        <taxon>Streptosporangium</taxon>
    </lineage>
</organism>
<accession>A0ABP6KM73</accession>
<evidence type="ECO:0008006" key="3">
    <source>
        <dbReference type="Google" id="ProtNLM"/>
    </source>
</evidence>
<evidence type="ECO:0000313" key="2">
    <source>
        <dbReference type="Proteomes" id="UP001499930"/>
    </source>
</evidence>
<protein>
    <recommendedName>
        <fullName evidence="3">Transposase IS4-like domain-containing protein</fullName>
    </recommendedName>
</protein>
<reference evidence="2" key="1">
    <citation type="journal article" date="2019" name="Int. J. Syst. Evol. Microbiol.">
        <title>The Global Catalogue of Microorganisms (GCM) 10K type strain sequencing project: providing services to taxonomists for standard genome sequencing and annotation.</title>
        <authorList>
            <consortium name="The Broad Institute Genomics Platform"/>
            <consortium name="The Broad Institute Genome Sequencing Center for Infectious Disease"/>
            <person name="Wu L."/>
            <person name="Ma J."/>
        </authorList>
    </citation>
    <scope>NUCLEOTIDE SEQUENCE [LARGE SCALE GENOMIC DNA]</scope>
    <source>
        <strain evidence="2">JCM 3106</strain>
    </source>
</reference>
<proteinExistence type="predicted"/>
<gene>
    <name evidence="1" type="ORF">GCM10017559_46730</name>
</gene>
<evidence type="ECO:0000313" key="1">
    <source>
        <dbReference type="EMBL" id="GAA3017500.1"/>
    </source>
</evidence>
<comment type="caution">
    <text evidence="1">The sequence shown here is derived from an EMBL/GenBank/DDBJ whole genome shotgun (WGS) entry which is preliminary data.</text>
</comment>
<name>A0ABP6KM73_9ACTN</name>
<sequence>MICDGNGIPLVVGLGGGNRNDILQLIPLIEAIPPVRGKVGRPRRKPSRLYADRAHDHDRYRCQLRNRG</sequence>
<dbReference type="Proteomes" id="UP001499930">
    <property type="component" value="Unassembled WGS sequence"/>
</dbReference>
<dbReference type="EMBL" id="BAAAWD010000013">
    <property type="protein sequence ID" value="GAA3017500.1"/>
    <property type="molecule type" value="Genomic_DNA"/>
</dbReference>
<keyword evidence="2" id="KW-1185">Reference proteome</keyword>